<proteinExistence type="predicted"/>
<feature type="compositionally biased region" description="Basic and acidic residues" evidence="1">
    <location>
        <begin position="48"/>
        <end position="63"/>
    </location>
</feature>
<organism evidence="3 4">
    <name type="scientific">Helicobacter baculiformis</name>
    <dbReference type="NCBI Taxonomy" id="427351"/>
    <lineage>
        <taxon>Bacteria</taxon>
        <taxon>Pseudomonadati</taxon>
        <taxon>Campylobacterota</taxon>
        <taxon>Epsilonproteobacteria</taxon>
        <taxon>Campylobacterales</taxon>
        <taxon>Helicobacteraceae</taxon>
        <taxon>Helicobacter</taxon>
    </lineage>
</organism>
<dbReference type="Proteomes" id="UP001595783">
    <property type="component" value="Unassembled WGS sequence"/>
</dbReference>
<feature type="domain" description="Bacterial toxin 50" evidence="2">
    <location>
        <begin position="104"/>
        <end position="192"/>
    </location>
</feature>
<keyword evidence="4" id="KW-1185">Reference proteome</keyword>
<accession>A0ABV7ZIP0</accession>
<evidence type="ECO:0000313" key="4">
    <source>
        <dbReference type="Proteomes" id="UP001595783"/>
    </source>
</evidence>
<sequence length="197" mass="22129">MRALGQRVEFDNATRALIREIEGSIPPDDGGGGGGLVPPSKSEGSEGGNKRPKDSPEGFKEDGGEGGGWDIKEIAKRQEAESDLKMEQRIKAMIDAYLPLLKLDEKQNRYILGHKGYIEGRSYYTEPINVDKVKELVKTGMVKFTRKNEWDEKIIIDYPGILMPHEKTSIKKPIPTSKSKVHFSNDSFHIVPYRDDI</sequence>
<evidence type="ECO:0000313" key="3">
    <source>
        <dbReference type="EMBL" id="MFC3848423.1"/>
    </source>
</evidence>
<feature type="region of interest" description="Disordered" evidence="1">
    <location>
        <begin position="19"/>
        <end position="70"/>
    </location>
</feature>
<evidence type="ECO:0000259" key="2">
    <source>
        <dbReference type="Pfam" id="PF15542"/>
    </source>
</evidence>
<protein>
    <submittedName>
        <fullName evidence="3">Polymorphic toxin type 50 domain-containing protein</fullName>
    </submittedName>
</protein>
<dbReference type="RefSeq" id="WP_104752395.1">
    <property type="nucleotide sequence ID" value="NZ_FZMF01000024.1"/>
</dbReference>
<gene>
    <name evidence="3" type="ORF">ACFOPX_07860</name>
</gene>
<dbReference type="InterPro" id="IPR029100">
    <property type="entry name" value="Ntox50"/>
</dbReference>
<reference evidence="4" key="1">
    <citation type="journal article" date="2019" name="Int. J. Syst. Evol. Microbiol.">
        <title>The Global Catalogue of Microorganisms (GCM) 10K type strain sequencing project: providing services to taxonomists for standard genome sequencing and annotation.</title>
        <authorList>
            <consortium name="The Broad Institute Genomics Platform"/>
            <consortium name="The Broad Institute Genome Sequencing Center for Infectious Disease"/>
            <person name="Wu L."/>
            <person name="Ma J."/>
        </authorList>
    </citation>
    <scope>NUCLEOTIDE SEQUENCE [LARGE SCALE GENOMIC DNA]</scope>
    <source>
        <strain evidence="4">CCUG 53816</strain>
    </source>
</reference>
<comment type="caution">
    <text evidence="3">The sequence shown here is derived from an EMBL/GenBank/DDBJ whole genome shotgun (WGS) entry which is preliminary data.</text>
</comment>
<evidence type="ECO:0000256" key="1">
    <source>
        <dbReference type="SAM" id="MobiDB-lite"/>
    </source>
</evidence>
<dbReference type="Pfam" id="PF15542">
    <property type="entry name" value="Ntox50"/>
    <property type="match status" value="1"/>
</dbReference>
<name>A0ABV7ZIP0_9HELI</name>
<dbReference type="EMBL" id="JBHRZO010000052">
    <property type="protein sequence ID" value="MFC3848423.1"/>
    <property type="molecule type" value="Genomic_DNA"/>
</dbReference>